<keyword evidence="2" id="KW-0812">Transmembrane</keyword>
<reference evidence="4" key="1">
    <citation type="journal article" date="2018" name="Proc. Natl. Acad. Sci. U.S.A.">
        <title>Linking secondary metabolites to gene clusters through genome sequencing of six diverse Aspergillus species.</title>
        <authorList>
            <person name="Kaerboelling I."/>
            <person name="Vesth T.C."/>
            <person name="Frisvad J.C."/>
            <person name="Nybo J.L."/>
            <person name="Theobald S."/>
            <person name="Kuo A."/>
            <person name="Bowyer P."/>
            <person name="Matsuda Y."/>
            <person name="Mondo S."/>
            <person name="Lyhne E.K."/>
            <person name="Kogle M.E."/>
            <person name="Clum A."/>
            <person name="Lipzen A."/>
            <person name="Salamov A."/>
            <person name="Ngan C.Y."/>
            <person name="Daum C."/>
            <person name="Chiniquy J."/>
            <person name="Barry K."/>
            <person name="LaButti K."/>
            <person name="Haridas S."/>
            <person name="Simmons B.A."/>
            <person name="Magnuson J.K."/>
            <person name="Mortensen U.H."/>
            <person name="Larsen T.O."/>
            <person name="Grigoriev I.V."/>
            <person name="Baker S.E."/>
            <person name="Andersen M.R."/>
        </authorList>
    </citation>
    <scope>NUCLEOTIDE SEQUENCE [LARGE SCALE GENOMIC DNA]</scope>
    <source>
        <strain evidence="4">IBT 16806</strain>
    </source>
</reference>
<keyword evidence="4" id="KW-1185">Reference proteome</keyword>
<organism evidence="3 4">
    <name type="scientific">Aspergillus novofumigatus (strain IBT 16806)</name>
    <dbReference type="NCBI Taxonomy" id="1392255"/>
    <lineage>
        <taxon>Eukaryota</taxon>
        <taxon>Fungi</taxon>
        <taxon>Dikarya</taxon>
        <taxon>Ascomycota</taxon>
        <taxon>Pezizomycotina</taxon>
        <taxon>Eurotiomycetes</taxon>
        <taxon>Eurotiomycetidae</taxon>
        <taxon>Eurotiales</taxon>
        <taxon>Aspergillaceae</taxon>
        <taxon>Aspergillus</taxon>
        <taxon>Aspergillus subgen. Fumigati</taxon>
    </lineage>
</organism>
<comment type="caution">
    <text evidence="3">The sequence shown here is derived from an EMBL/GenBank/DDBJ whole genome shotgun (WGS) entry which is preliminary data.</text>
</comment>
<keyword evidence="2" id="KW-1133">Transmembrane helix</keyword>
<accession>A0A2I1C7H6</accession>
<name>A0A2I1C7H6_ASPN1</name>
<dbReference type="VEuPathDB" id="FungiDB:P174DRAFT_459750"/>
<evidence type="ECO:0000313" key="4">
    <source>
        <dbReference type="Proteomes" id="UP000234474"/>
    </source>
</evidence>
<proteinExistence type="predicted"/>
<protein>
    <submittedName>
        <fullName evidence="3">Uncharacterized protein</fullName>
    </submittedName>
</protein>
<feature type="compositionally biased region" description="Basic residues" evidence="1">
    <location>
        <begin position="157"/>
        <end position="172"/>
    </location>
</feature>
<keyword evidence="2" id="KW-0472">Membrane</keyword>
<feature type="region of interest" description="Disordered" evidence="1">
    <location>
        <begin position="153"/>
        <end position="172"/>
    </location>
</feature>
<gene>
    <name evidence="3" type="ORF">P174DRAFT_459750</name>
</gene>
<evidence type="ECO:0000256" key="2">
    <source>
        <dbReference type="SAM" id="Phobius"/>
    </source>
</evidence>
<dbReference type="GeneID" id="36537126"/>
<dbReference type="RefSeq" id="XP_024682183.1">
    <property type="nucleotide sequence ID" value="XM_024829800.1"/>
</dbReference>
<dbReference type="EMBL" id="MSZS01000004">
    <property type="protein sequence ID" value="PKX93588.1"/>
    <property type="molecule type" value="Genomic_DNA"/>
</dbReference>
<dbReference type="OrthoDB" id="4502858at2759"/>
<sequence>MDTVTIMLAVMLVSAAVLVIYIIIDAPRYNAAAEAGRKPDPNASKAYSEVPSPPAVTDPRIVYYYYYYYSYYYDHHNPTNGQPDSEAPKPPPVTDPRIVDFYYNCYCHYYDYYNPTNGQRDSEAPKPPPVTDPSIVYYYHYYHSYYFRYHEENGTSRSRHPRHKKKRHAFSSRRPRASLLKSVYMTSWASRIPRPINRASLHRRSRPKTVTFGETRVVLI</sequence>
<evidence type="ECO:0000256" key="1">
    <source>
        <dbReference type="SAM" id="MobiDB-lite"/>
    </source>
</evidence>
<feature type="transmembrane region" description="Helical" evidence="2">
    <location>
        <begin position="6"/>
        <end position="24"/>
    </location>
</feature>
<dbReference type="Proteomes" id="UP000234474">
    <property type="component" value="Unassembled WGS sequence"/>
</dbReference>
<evidence type="ECO:0000313" key="3">
    <source>
        <dbReference type="EMBL" id="PKX93588.1"/>
    </source>
</evidence>
<dbReference type="AlphaFoldDB" id="A0A2I1C7H6"/>